<dbReference type="InterPro" id="IPR050884">
    <property type="entry name" value="CNP_phosphodiesterase-III"/>
</dbReference>
<proteinExistence type="inferred from homology"/>
<comment type="similarity">
    <text evidence="4">Belongs to the cyclic nucleotide phosphodiesterase class-III family.</text>
</comment>
<keyword evidence="2" id="KW-0378">Hydrolase</keyword>
<dbReference type="EMBL" id="CP011112">
    <property type="protein sequence ID" value="AKU19095.1"/>
    <property type="molecule type" value="Genomic_DNA"/>
</dbReference>
<dbReference type="GO" id="GO:0046872">
    <property type="term" value="F:metal ion binding"/>
    <property type="evidence" value="ECO:0007669"/>
    <property type="project" value="UniProtKB-KW"/>
</dbReference>
<accession>A0A0K1JRA4</accession>
<dbReference type="InterPro" id="IPR029052">
    <property type="entry name" value="Metallo-depent_PP-like"/>
</dbReference>
<name>A0A0K1JRA4_9MICO</name>
<dbReference type="GO" id="GO:0016787">
    <property type="term" value="F:hydrolase activity"/>
    <property type="evidence" value="ECO:0007669"/>
    <property type="project" value="UniProtKB-KW"/>
</dbReference>
<evidence type="ECO:0000256" key="4">
    <source>
        <dbReference type="ARBA" id="ARBA00025742"/>
    </source>
</evidence>
<evidence type="ECO:0000313" key="6">
    <source>
        <dbReference type="EMBL" id="AKU19095.1"/>
    </source>
</evidence>
<dbReference type="KEGG" id="lmoi:VV02_18860"/>
<evidence type="ECO:0000256" key="1">
    <source>
        <dbReference type="ARBA" id="ARBA00022723"/>
    </source>
</evidence>
<organism evidence="6 7">
    <name type="scientific">Luteipulveratus mongoliensis</name>
    <dbReference type="NCBI Taxonomy" id="571913"/>
    <lineage>
        <taxon>Bacteria</taxon>
        <taxon>Bacillati</taxon>
        <taxon>Actinomycetota</taxon>
        <taxon>Actinomycetes</taxon>
        <taxon>Micrococcales</taxon>
        <taxon>Dermacoccaceae</taxon>
        <taxon>Luteipulveratus</taxon>
    </lineage>
</organism>
<gene>
    <name evidence="6" type="ORF">VV02_18860</name>
</gene>
<dbReference type="Gene3D" id="3.60.21.10">
    <property type="match status" value="1"/>
</dbReference>
<keyword evidence="7" id="KW-1185">Reference proteome</keyword>
<dbReference type="AlphaFoldDB" id="A0A0K1JRA4"/>
<sequence length="252" mass="26793">MTIAHLSDTHFGGHPTATERVRTALAHVAAMSPPVDVVLVTGDIVDHGSEEEYAEAREVLAGWGGPAPMLMCPGNHDVREPYARVLRGRPDAATVSAVDEVHRVGAAKFVMLDSLVSGQAGERVDHGVLAQDSLDLLDAELASGDPTFVCLHHPPVDIHIELMDPIRLRNAEELAAVLERHDNVVATFVGHAHTACATTFAGRPLLIGGGIVSTVTLDAEPLPLITSELPPSFAVHLIGDDGRVVTHWRTLS</sequence>
<dbReference type="Pfam" id="PF00149">
    <property type="entry name" value="Metallophos"/>
    <property type="match status" value="1"/>
</dbReference>
<evidence type="ECO:0000256" key="2">
    <source>
        <dbReference type="ARBA" id="ARBA00022801"/>
    </source>
</evidence>
<dbReference type="STRING" id="571913.VV02_18860"/>
<evidence type="ECO:0000313" key="7">
    <source>
        <dbReference type="Proteomes" id="UP000066480"/>
    </source>
</evidence>
<dbReference type="Proteomes" id="UP000066480">
    <property type="component" value="Chromosome"/>
</dbReference>
<evidence type="ECO:0000256" key="3">
    <source>
        <dbReference type="ARBA" id="ARBA00023004"/>
    </source>
</evidence>
<dbReference type="PANTHER" id="PTHR42988:SF2">
    <property type="entry name" value="CYCLIC NUCLEOTIDE PHOSPHODIESTERASE CBUA0032-RELATED"/>
    <property type="match status" value="1"/>
</dbReference>
<keyword evidence="1" id="KW-0479">Metal-binding</keyword>
<keyword evidence="3" id="KW-0408">Iron</keyword>
<evidence type="ECO:0000259" key="5">
    <source>
        <dbReference type="Pfam" id="PF00149"/>
    </source>
</evidence>
<protein>
    <recommendedName>
        <fullName evidence="5">Calcineurin-like phosphoesterase domain-containing protein</fullName>
    </recommendedName>
</protein>
<dbReference type="SUPFAM" id="SSF56300">
    <property type="entry name" value="Metallo-dependent phosphatases"/>
    <property type="match status" value="1"/>
</dbReference>
<dbReference type="InterPro" id="IPR004843">
    <property type="entry name" value="Calcineurin-like_PHP"/>
</dbReference>
<dbReference type="PANTHER" id="PTHR42988">
    <property type="entry name" value="PHOSPHOHYDROLASE"/>
    <property type="match status" value="1"/>
</dbReference>
<reference evidence="6 7" key="1">
    <citation type="submission" date="2015-03" db="EMBL/GenBank/DDBJ databases">
        <title>Luteipulveratus halotolerans sp. nov., a novel actinobacterium (Dermacoccaceae) from Sarawak, Malaysia.</title>
        <authorList>
            <person name="Juboi H."/>
            <person name="Basik A."/>
            <person name="Shamsul S.S."/>
            <person name="Arnold P."/>
            <person name="Schmitt E.K."/>
            <person name="Sanglier J.-J."/>
            <person name="Yeo T."/>
        </authorList>
    </citation>
    <scope>NUCLEOTIDE SEQUENCE [LARGE SCALE GENOMIC DNA]</scope>
    <source>
        <strain evidence="6 7">MN07-A0370</strain>
    </source>
</reference>
<feature type="domain" description="Calcineurin-like phosphoesterase" evidence="5">
    <location>
        <begin position="1"/>
        <end position="194"/>
    </location>
</feature>